<feature type="transmembrane region" description="Helical" evidence="1">
    <location>
        <begin position="83"/>
        <end position="104"/>
    </location>
</feature>
<dbReference type="PANTHER" id="PTHR40763">
    <property type="entry name" value="MEMBRANE PROTEIN-RELATED"/>
    <property type="match status" value="1"/>
</dbReference>
<dbReference type="AlphaFoldDB" id="A0A849CAA4"/>
<gene>
    <name evidence="3" type="ORF">HLB23_37455</name>
</gene>
<keyword evidence="1" id="KW-0472">Membrane</keyword>
<dbReference type="InterPro" id="IPR012551">
    <property type="entry name" value="DUF1707_SHOCT-like"/>
</dbReference>
<keyword evidence="1" id="KW-0812">Transmembrane</keyword>
<dbReference type="RefSeq" id="WP_067528548.1">
    <property type="nucleotide sequence ID" value="NZ_JABELX010000022.1"/>
</dbReference>
<accession>A0A849CAA4</accession>
<dbReference type="PANTHER" id="PTHR40763:SF4">
    <property type="entry name" value="DUF1707 DOMAIN-CONTAINING PROTEIN"/>
    <property type="match status" value="1"/>
</dbReference>
<proteinExistence type="predicted"/>
<dbReference type="Pfam" id="PF08044">
    <property type="entry name" value="DUF1707"/>
    <property type="match status" value="1"/>
</dbReference>
<organism evidence="3 4">
    <name type="scientific">Nocardia uniformis</name>
    <dbReference type="NCBI Taxonomy" id="53432"/>
    <lineage>
        <taxon>Bacteria</taxon>
        <taxon>Bacillati</taxon>
        <taxon>Actinomycetota</taxon>
        <taxon>Actinomycetes</taxon>
        <taxon>Mycobacteriales</taxon>
        <taxon>Nocardiaceae</taxon>
        <taxon>Nocardia</taxon>
    </lineage>
</organism>
<dbReference type="Proteomes" id="UP000586827">
    <property type="component" value="Unassembled WGS sequence"/>
</dbReference>
<protein>
    <submittedName>
        <fullName evidence="3">DUF1707 domain-containing protein</fullName>
    </submittedName>
</protein>
<dbReference type="EMBL" id="JABELX010000022">
    <property type="protein sequence ID" value="NNH75472.1"/>
    <property type="molecule type" value="Genomic_DNA"/>
</dbReference>
<evidence type="ECO:0000313" key="4">
    <source>
        <dbReference type="Proteomes" id="UP000586827"/>
    </source>
</evidence>
<keyword evidence="4" id="KW-1185">Reference proteome</keyword>
<name>A0A849CAA4_9NOCA</name>
<sequence length="254" mass="27925">MRTSRHSGLRVRDTDRVDACALLDAARDNGQLTANEHDDRTVKAMRAKTFGDLDGLIGDLQVPANLVDTPVVRTDRRRRSRRWEVAAAVVGAAGILGALVGWGARETVGRPMPDLNTGRGLDALIADYRERYGDTMVDELTLYPDYVIIERQSGTQTQRIRYDGGFNAYTESSRSDKAEAFDLATIDVPVIARFIAGAPKSVRAPGSPVGHIMIERPEKGENPFVRIYVESPGKTGYLEVTTAGEPLRVNRVDE</sequence>
<reference evidence="3 4" key="1">
    <citation type="submission" date="2020-05" db="EMBL/GenBank/DDBJ databases">
        <title>MicrobeNet Type strains.</title>
        <authorList>
            <person name="Nicholson A.C."/>
        </authorList>
    </citation>
    <scope>NUCLEOTIDE SEQUENCE [LARGE SCALE GENOMIC DNA]</scope>
    <source>
        <strain evidence="3 4">JCM 3224</strain>
    </source>
</reference>
<evidence type="ECO:0000259" key="2">
    <source>
        <dbReference type="Pfam" id="PF08044"/>
    </source>
</evidence>
<feature type="domain" description="DUF1707" evidence="2">
    <location>
        <begin position="9"/>
        <end position="61"/>
    </location>
</feature>
<evidence type="ECO:0000256" key="1">
    <source>
        <dbReference type="SAM" id="Phobius"/>
    </source>
</evidence>
<keyword evidence="1" id="KW-1133">Transmembrane helix</keyword>
<evidence type="ECO:0000313" key="3">
    <source>
        <dbReference type="EMBL" id="NNH75472.1"/>
    </source>
</evidence>
<comment type="caution">
    <text evidence="3">The sequence shown here is derived from an EMBL/GenBank/DDBJ whole genome shotgun (WGS) entry which is preliminary data.</text>
</comment>